<comment type="function">
    <text evidence="11">Transcription factor required for TBX21/T-bet-dependent maturation of Th1 cells as well as maintenance of Th1-specific gene expression. Involved in embryogenesis and hematopoiesis.</text>
</comment>
<dbReference type="FunFam" id="1.10.10.60:FF:000249">
    <property type="entry name" value="H2.0-like homeobox protein"/>
    <property type="match status" value="1"/>
</dbReference>
<evidence type="ECO:0000256" key="11">
    <source>
        <dbReference type="ARBA" id="ARBA00056583"/>
    </source>
</evidence>
<dbReference type="InterPro" id="IPR001356">
    <property type="entry name" value="HD"/>
</dbReference>
<dbReference type="PROSITE" id="PS50071">
    <property type="entry name" value="HOMEOBOX_2"/>
    <property type="match status" value="1"/>
</dbReference>
<dbReference type="PANTHER" id="PTHR46808">
    <property type="entry name" value="H2.0-LIKE HOMEOBOX PROTEIN"/>
    <property type="match status" value="1"/>
</dbReference>
<evidence type="ECO:0000256" key="15">
    <source>
        <dbReference type="RuleBase" id="RU000682"/>
    </source>
</evidence>
<dbReference type="SMART" id="SM00389">
    <property type="entry name" value="HOX"/>
    <property type="match status" value="1"/>
</dbReference>
<feature type="compositionally biased region" description="Basic and acidic residues" evidence="16">
    <location>
        <begin position="295"/>
        <end position="325"/>
    </location>
</feature>
<sequence>MYTAGLNPFYASNFSLWSAYCAGGFAVDTMKKPSFCIADILQAGDAESVPGSSALMVHMGHHHHHHQQQQQQQHHHHRAQHGSSPLRPSPVAAEPYGARVSPASPYNRHGLQLTSVSRTAFSSQQAPPPSSKDLKFGIDRILSTDFDQRGKEKSSLRDLTSIVSSNRQSGIHVPNQPPASQYFSCIDPGMSDGSSMMSSLGSSSSRHSGQHQFQDTFPGPYAVLTKDTMPQTYKRKRSWSRAVFSNLQRKGLEKRFEIQKYVTKPDRKQLAAMLGLTDAQVKVWFQNRRMKWRHSKEAQAQKDKDKEQPDKGASESAGREHKEPAEESECESEGRSECESDEAPEDNSDGHVDIAEQTNQTSVITSGGSGPASSAEEAAAEASQMPI</sequence>
<protein>
    <recommendedName>
        <fullName evidence="12">H2.0-like homeobox protein</fullName>
    </recommendedName>
    <alternativeName>
        <fullName evidence="13">Homeobox protein HLX1</fullName>
    </alternativeName>
</protein>
<feature type="domain" description="Homeobox" evidence="17">
    <location>
        <begin position="235"/>
        <end position="295"/>
    </location>
</feature>
<comment type="function">
    <text evidence="1">Sequence-specific transcription factor which is part of a developmental regulatory system that provides cells with specific positional identities on the anterior-posterior axis.</text>
</comment>
<reference evidence="18" key="3">
    <citation type="submission" date="2025-09" db="UniProtKB">
        <authorList>
            <consortium name="Ensembl"/>
        </authorList>
    </citation>
    <scope>IDENTIFICATION</scope>
</reference>
<accession>A0AAQ4PIG3</accession>
<feature type="region of interest" description="Disordered" evidence="16">
    <location>
        <begin position="292"/>
        <end position="387"/>
    </location>
</feature>
<keyword evidence="9 14" id="KW-0539">Nucleus</keyword>
<reference evidence="18" key="2">
    <citation type="submission" date="2025-08" db="UniProtKB">
        <authorList>
            <consortium name="Ensembl"/>
        </authorList>
    </citation>
    <scope>IDENTIFICATION</scope>
</reference>
<feature type="compositionally biased region" description="Basic residues" evidence="16">
    <location>
        <begin position="59"/>
        <end position="80"/>
    </location>
</feature>
<dbReference type="GO" id="GO:0000981">
    <property type="term" value="F:DNA-binding transcription factor activity, RNA polymerase II-specific"/>
    <property type="evidence" value="ECO:0007669"/>
    <property type="project" value="InterPro"/>
</dbReference>
<evidence type="ECO:0000256" key="14">
    <source>
        <dbReference type="PROSITE-ProRule" id="PRU00108"/>
    </source>
</evidence>
<evidence type="ECO:0000313" key="19">
    <source>
        <dbReference type="Proteomes" id="UP000007635"/>
    </source>
</evidence>
<name>A0AAQ4PIG3_GASAC</name>
<dbReference type="InterPro" id="IPR009057">
    <property type="entry name" value="Homeodomain-like_sf"/>
</dbReference>
<comment type="subcellular location">
    <subcellularLocation>
        <location evidence="2 14 15">Nucleus</location>
    </subcellularLocation>
</comment>
<dbReference type="PROSITE" id="PS00027">
    <property type="entry name" value="HOMEOBOX_1"/>
    <property type="match status" value="1"/>
</dbReference>
<evidence type="ECO:0000313" key="18">
    <source>
        <dbReference type="Ensembl" id="ENSGACP00000038243.1"/>
    </source>
</evidence>
<dbReference type="AlphaFoldDB" id="A0AAQ4PIG3"/>
<dbReference type="Pfam" id="PF00046">
    <property type="entry name" value="Homeodomain"/>
    <property type="match status" value="1"/>
</dbReference>
<dbReference type="GeneTree" id="ENSGT00950000183093"/>
<keyword evidence="7 14" id="KW-0371">Homeobox</keyword>
<evidence type="ECO:0000256" key="3">
    <source>
        <dbReference type="ARBA" id="ARBA00022473"/>
    </source>
</evidence>
<dbReference type="PANTHER" id="PTHR46808:SF1">
    <property type="entry name" value="H2.0-LIKE HOMEOBOX PROTEIN"/>
    <property type="match status" value="1"/>
</dbReference>
<feature type="region of interest" description="Disordered" evidence="16">
    <location>
        <begin position="59"/>
        <end position="109"/>
    </location>
</feature>
<dbReference type="PRINTS" id="PR00024">
    <property type="entry name" value="HOMEOBOX"/>
</dbReference>
<dbReference type="SUPFAM" id="SSF46689">
    <property type="entry name" value="Homeodomain-like"/>
    <property type="match status" value="1"/>
</dbReference>
<feature type="compositionally biased region" description="Low complexity" evidence="16">
    <location>
        <begin position="194"/>
        <end position="207"/>
    </location>
</feature>
<keyword evidence="3" id="KW-0217">Developmental protein</keyword>
<dbReference type="CDD" id="cd00086">
    <property type="entry name" value="homeodomain"/>
    <property type="match status" value="1"/>
</dbReference>
<evidence type="ECO:0000256" key="12">
    <source>
        <dbReference type="ARBA" id="ARBA00070859"/>
    </source>
</evidence>
<dbReference type="Gene3D" id="1.10.10.60">
    <property type="entry name" value="Homeodomain-like"/>
    <property type="match status" value="1"/>
</dbReference>
<dbReference type="InterPro" id="IPR020479">
    <property type="entry name" value="HD_metazoa"/>
</dbReference>
<reference evidence="18 19" key="1">
    <citation type="journal article" date="2021" name="G3 (Bethesda)">
        <title>Improved contiguity of the threespine stickleback genome using long-read sequencing.</title>
        <authorList>
            <person name="Nath S."/>
            <person name="Shaw D.E."/>
            <person name="White M.A."/>
        </authorList>
    </citation>
    <scope>NUCLEOTIDE SEQUENCE [LARGE SCALE GENOMIC DNA]</scope>
    <source>
        <strain evidence="18 19">Lake Benthic</strain>
    </source>
</reference>
<evidence type="ECO:0000256" key="9">
    <source>
        <dbReference type="ARBA" id="ARBA00023242"/>
    </source>
</evidence>
<dbReference type="Ensembl" id="ENSGACT00000082345.1">
    <property type="protein sequence ID" value="ENSGACP00000038243.1"/>
    <property type="gene ID" value="ENSGACG00000034233.1"/>
</dbReference>
<keyword evidence="8" id="KW-0804">Transcription</keyword>
<dbReference type="InterPro" id="IPR000047">
    <property type="entry name" value="HTH_motif"/>
</dbReference>
<feature type="compositionally biased region" description="Polar residues" evidence="16">
    <location>
        <begin position="356"/>
        <end position="365"/>
    </location>
</feature>
<dbReference type="GO" id="GO:0043565">
    <property type="term" value="F:sequence-specific DNA binding"/>
    <property type="evidence" value="ECO:0007669"/>
    <property type="project" value="TreeGrafter"/>
</dbReference>
<evidence type="ECO:0000256" key="16">
    <source>
        <dbReference type="SAM" id="MobiDB-lite"/>
    </source>
</evidence>
<dbReference type="InterPro" id="IPR017970">
    <property type="entry name" value="Homeobox_CS"/>
</dbReference>
<comment type="similarity">
    <text evidence="10">Belongs to the H2.0 homeobox family.</text>
</comment>
<feature type="region of interest" description="Disordered" evidence="16">
    <location>
        <begin position="194"/>
        <end position="219"/>
    </location>
</feature>
<keyword evidence="19" id="KW-1185">Reference proteome</keyword>
<evidence type="ECO:0000256" key="6">
    <source>
        <dbReference type="ARBA" id="ARBA00023125"/>
    </source>
</evidence>
<evidence type="ECO:0000256" key="1">
    <source>
        <dbReference type="ARBA" id="ARBA00003263"/>
    </source>
</evidence>
<keyword evidence="6 14" id="KW-0238">DNA-binding</keyword>
<dbReference type="GO" id="GO:0030154">
    <property type="term" value="P:cell differentiation"/>
    <property type="evidence" value="ECO:0007669"/>
    <property type="project" value="UniProtKB-KW"/>
</dbReference>
<feature type="compositionally biased region" description="Low complexity" evidence="16">
    <location>
        <begin position="371"/>
        <end position="387"/>
    </location>
</feature>
<evidence type="ECO:0000256" key="8">
    <source>
        <dbReference type="ARBA" id="ARBA00023163"/>
    </source>
</evidence>
<evidence type="ECO:0000256" key="10">
    <source>
        <dbReference type="ARBA" id="ARBA00038504"/>
    </source>
</evidence>
<organism evidence="18 19">
    <name type="scientific">Gasterosteus aculeatus aculeatus</name>
    <name type="common">three-spined stickleback</name>
    <dbReference type="NCBI Taxonomy" id="481459"/>
    <lineage>
        <taxon>Eukaryota</taxon>
        <taxon>Metazoa</taxon>
        <taxon>Chordata</taxon>
        <taxon>Craniata</taxon>
        <taxon>Vertebrata</taxon>
        <taxon>Euteleostomi</taxon>
        <taxon>Actinopterygii</taxon>
        <taxon>Neopterygii</taxon>
        <taxon>Teleostei</taxon>
        <taxon>Neoteleostei</taxon>
        <taxon>Acanthomorphata</taxon>
        <taxon>Eupercaria</taxon>
        <taxon>Perciformes</taxon>
        <taxon>Cottioidei</taxon>
        <taxon>Gasterosteales</taxon>
        <taxon>Gasterosteidae</taxon>
        <taxon>Gasterosteus</taxon>
    </lineage>
</organism>
<evidence type="ECO:0000259" key="17">
    <source>
        <dbReference type="PROSITE" id="PS50071"/>
    </source>
</evidence>
<evidence type="ECO:0000256" key="2">
    <source>
        <dbReference type="ARBA" id="ARBA00004123"/>
    </source>
</evidence>
<evidence type="ECO:0000256" key="13">
    <source>
        <dbReference type="ARBA" id="ARBA00081876"/>
    </source>
</evidence>
<dbReference type="GO" id="GO:0005634">
    <property type="term" value="C:nucleus"/>
    <property type="evidence" value="ECO:0007669"/>
    <property type="project" value="UniProtKB-SubCell"/>
</dbReference>
<evidence type="ECO:0000256" key="4">
    <source>
        <dbReference type="ARBA" id="ARBA00022782"/>
    </source>
</evidence>
<feature type="DNA-binding region" description="Homeobox" evidence="14">
    <location>
        <begin position="237"/>
        <end position="296"/>
    </location>
</feature>
<dbReference type="Proteomes" id="UP000007635">
    <property type="component" value="Chromosome XVIII"/>
</dbReference>
<keyword evidence="4" id="KW-0221">Differentiation</keyword>
<evidence type="ECO:0000256" key="7">
    <source>
        <dbReference type="ARBA" id="ARBA00023155"/>
    </source>
</evidence>
<dbReference type="InterPro" id="IPR052497">
    <property type="entry name" value="H2.0_Homeobox_TF"/>
</dbReference>
<keyword evidence="5" id="KW-0805">Transcription regulation</keyword>
<dbReference type="PRINTS" id="PR00031">
    <property type="entry name" value="HTHREPRESSR"/>
</dbReference>
<evidence type="ECO:0000256" key="5">
    <source>
        <dbReference type="ARBA" id="ARBA00023015"/>
    </source>
</evidence>
<proteinExistence type="inferred from homology"/>